<gene>
    <name evidence="3" type="ORF">XENOCAPTIV_015220</name>
</gene>
<proteinExistence type="predicted"/>
<accession>A0ABV0R8Y3</accession>
<comment type="caution">
    <text evidence="3">The sequence shown here is derived from an EMBL/GenBank/DDBJ whole genome shotgun (WGS) entry which is preliminary data.</text>
</comment>
<evidence type="ECO:0000256" key="1">
    <source>
        <dbReference type="ARBA" id="ARBA00022553"/>
    </source>
</evidence>
<dbReference type="EMBL" id="JAHRIN010036760">
    <property type="protein sequence ID" value="MEQ2204565.1"/>
    <property type="molecule type" value="Genomic_DNA"/>
</dbReference>
<reference evidence="3 4" key="1">
    <citation type="submission" date="2021-06" db="EMBL/GenBank/DDBJ databases">
        <authorList>
            <person name="Palmer J.M."/>
        </authorList>
    </citation>
    <scope>NUCLEOTIDE SEQUENCE [LARGE SCALE GENOMIC DNA]</scope>
    <source>
        <strain evidence="3 4">XC_2019</strain>
        <tissue evidence="3">Muscle</tissue>
    </source>
</reference>
<evidence type="ECO:0000313" key="4">
    <source>
        <dbReference type="Proteomes" id="UP001434883"/>
    </source>
</evidence>
<keyword evidence="1" id="KW-0597">Phosphoprotein</keyword>
<name>A0ABV0R8Y3_9TELE</name>
<dbReference type="PANTHER" id="PTHR14429">
    <property type="entry name" value="FIBROSIN FAMILY MEMBER"/>
    <property type="match status" value="1"/>
</dbReference>
<protein>
    <submittedName>
        <fullName evidence="3">Uncharacterized protein</fullName>
    </submittedName>
</protein>
<dbReference type="InterPro" id="IPR023246">
    <property type="entry name" value="AUTS2"/>
</dbReference>
<evidence type="ECO:0000313" key="3">
    <source>
        <dbReference type="EMBL" id="MEQ2204565.1"/>
    </source>
</evidence>
<keyword evidence="4" id="KW-1185">Reference proteome</keyword>
<feature type="region of interest" description="Disordered" evidence="2">
    <location>
        <begin position="1"/>
        <end position="72"/>
    </location>
</feature>
<organism evidence="3 4">
    <name type="scientific">Xenoophorus captivus</name>
    <dbReference type="NCBI Taxonomy" id="1517983"/>
    <lineage>
        <taxon>Eukaryota</taxon>
        <taxon>Metazoa</taxon>
        <taxon>Chordata</taxon>
        <taxon>Craniata</taxon>
        <taxon>Vertebrata</taxon>
        <taxon>Euteleostomi</taxon>
        <taxon>Actinopterygii</taxon>
        <taxon>Neopterygii</taxon>
        <taxon>Teleostei</taxon>
        <taxon>Neoteleostei</taxon>
        <taxon>Acanthomorphata</taxon>
        <taxon>Ovalentaria</taxon>
        <taxon>Atherinomorphae</taxon>
        <taxon>Cyprinodontiformes</taxon>
        <taxon>Goodeidae</taxon>
        <taxon>Xenoophorus</taxon>
    </lineage>
</organism>
<dbReference type="Proteomes" id="UP001434883">
    <property type="component" value="Unassembled WGS sequence"/>
</dbReference>
<dbReference type="PANTHER" id="PTHR14429:SF5">
    <property type="entry name" value="AUTISM SUSCEPTIBILITY GENE 2 PROTEIN"/>
    <property type="match status" value="1"/>
</dbReference>
<evidence type="ECO:0000256" key="2">
    <source>
        <dbReference type="SAM" id="MobiDB-lite"/>
    </source>
</evidence>
<sequence length="150" mass="17323">MYAMKDVDGPRSSSLRKKRKSRSERDRERRSNGMRSNHIKGSVFRLSSDSEREPSSSRPRPPRRKRKESTSAEEDIIDGFSITGFVSFEALERVDFSLHIWLLCEVMLSRCCFRCTAVARDYCLCHKKAAIVAVYTALGMLSKLLQQLWQ</sequence>